<accession>A0A8J2N674</accession>
<reference evidence="1" key="1">
    <citation type="submission" date="2021-05" db="EMBL/GenBank/DDBJ databases">
        <authorList>
            <person name="Khan N."/>
        </authorList>
    </citation>
    <scope>NUCLEOTIDE SEQUENCE</scope>
</reference>
<proteinExistence type="predicted"/>
<dbReference type="EMBL" id="CAJSTJ010000022">
    <property type="protein sequence ID" value="CAG7554736.1"/>
    <property type="molecule type" value="Genomic_DNA"/>
</dbReference>
<organism evidence="1 2">
    <name type="scientific">Fusarium equiseti</name>
    <name type="common">Fusarium scirpi</name>
    <dbReference type="NCBI Taxonomy" id="61235"/>
    <lineage>
        <taxon>Eukaryota</taxon>
        <taxon>Fungi</taxon>
        <taxon>Dikarya</taxon>
        <taxon>Ascomycota</taxon>
        <taxon>Pezizomycotina</taxon>
        <taxon>Sordariomycetes</taxon>
        <taxon>Hypocreomycetidae</taxon>
        <taxon>Hypocreales</taxon>
        <taxon>Nectriaceae</taxon>
        <taxon>Fusarium</taxon>
        <taxon>Fusarium incarnatum-equiseti species complex</taxon>
    </lineage>
</organism>
<sequence length="492" mass="50759">MGDVHELAAGNSGAPVVVALPADAEPLESSLGVEVVGTELEKDVTASVLPVTEVVVLPPKTTLLLSVLVGNSKESVGKGRLGISEVGTLMVGKETAPETDDVKFHPISPLWVVLGDNSESVGRDADDPGPNELGIVPVPILSDTRDVVFQPDTILPFRVDVDVFPERVGKDLVGAGVVGKGNEISVWVRLIVGTEALPVGGGVVPFQLGATELLNVELVTFSEVETVLLGSDWVGNDTLSPEGKEVLFQLGAELVPGVTSAEDDRLGNDNVGKDMKVPLGRLIVGTEPLPLEADVVLFHPGSSLLLVEDPGSVVSGVVGSVILGTDTNVSVGVLAVGIEPLTREIVPFQPEVVLPLERTSELVSAEVVGSDRVGKGVSVPLVILTVGTETLLDDGRVVVFHPGPALGLDDNVELVVIGVVGNGALGNGSPVPVILILGVVKLEFHPVEIDSVGRVTLPEGLDVVFPGIDHGSEPLVVPDRVISGSGVLVLGD</sequence>
<evidence type="ECO:0000313" key="1">
    <source>
        <dbReference type="EMBL" id="CAG7554736.1"/>
    </source>
</evidence>
<comment type="caution">
    <text evidence="1">The sequence shown here is derived from an EMBL/GenBank/DDBJ whole genome shotgun (WGS) entry which is preliminary data.</text>
</comment>
<evidence type="ECO:0000313" key="2">
    <source>
        <dbReference type="Proteomes" id="UP000693738"/>
    </source>
</evidence>
<name>A0A8J2N674_FUSEQ</name>
<dbReference type="Proteomes" id="UP000693738">
    <property type="component" value="Unassembled WGS sequence"/>
</dbReference>
<gene>
    <name evidence="1" type="ORF">FEQUK3_LOCUS434</name>
</gene>
<dbReference type="AlphaFoldDB" id="A0A8J2N674"/>
<protein>
    <submittedName>
        <fullName evidence="1">Uncharacterized protein</fullName>
    </submittedName>
</protein>